<sequence length="171" mass="18229">MTEIEEKTSTEIPKRGKPGPKPGSKRGRPKGNKSSKSGLPKARPGRGAKSLLSAVNDVVNKDSGAIAIALGEKAKKGDVPTTRLLVQLTGADKQPAIHQDSGIATLGLPDPEALAAEPQWVDPELGSIWVGDHWEDPETAPDSLARARSTREMSARRNPRLSHDDNPPIND</sequence>
<evidence type="ECO:0000313" key="2">
    <source>
        <dbReference type="EMBL" id="SPE17404.1"/>
    </source>
</evidence>
<feature type="compositionally biased region" description="Basic and acidic residues" evidence="1">
    <location>
        <begin position="1"/>
        <end position="14"/>
    </location>
</feature>
<proteinExistence type="predicted"/>
<protein>
    <submittedName>
        <fullName evidence="2">Uncharacterized protein</fullName>
    </submittedName>
</protein>
<gene>
    <name evidence="2" type="ORF">SBA5_100001</name>
</gene>
<dbReference type="AlphaFoldDB" id="A0A2N9L2Z0"/>
<name>A0A2N9L2Z0_9BACT</name>
<evidence type="ECO:0000256" key="1">
    <source>
        <dbReference type="SAM" id="MobiDB-lite"/>
    </source>
</evidence>
<accession>A0A2N9L2Z0</accession>
<feature type="region of interest" description="Disordered" evidence="1">
    <location>
        <begin position="131"/>
        <end position="171"/>
    </location>
</feature>
<feature type="compositionally biased region" description="Basic and acidic residues" evidence="1">
    <location>
        <begin position="149"/>
        <end position="171"/>
    </location>
</feature>
<feature type="compositionally biased region" description="Basic residues" evidence="1">
    <location>
        <begin position="15"/>
        <end position="33"/>
    </location>
</feature>
<dbReference type="Proteomes" id="UP000239735">
    <property type="component" value="Unassembled WGS sequence"/>
</dbReference>
<evidence type="ECO:0000313" key="3">
    <source>
        <dbReference type="Proteomes" id="UP000239735"/>
    </source>
</evidence>
<feature type="region of interest" description="Disordered" evidence="1">
    <location>
        <begin position="1"/>
        <end position="50"/>
    </location>
</feature>
<reference evidence="3" key="1">
    <citation type="submission" date="2018-02" db="EMBL/GenBank/DDBJ databases">
        <authorList>
            <person name="Hausmann B."/>
        </authorList>
    </citation>
    <scope>NUCLEOTIDE SEQUENCE [LARGE SCALE GENOMIC DNA]</scope>
    <source>
        <strain evidence="3">Peat soil MAG SbA5</strain>
    </source>
</reference>
<dbReference type="EMBL" id="OKRB01000002">
    <property type="protein sequence ID" value="SPE17404.1"/>
    <property type="molecule type" value="Genomic_DNA"/>
</dbReference>
<organism evidence="2 3">
    <name type="scientific">Candidatus Sulfuritelmatomonas gaucii</name>
    <dbReference type="NCBI Taxonomy" id="2043161"/>
    <lineage>
        <taxon>Bacteria</taxon>
        <taxon>Pseudomonadati</taxon>
        <taxon>Acidobacteriota</taxon>
        <taxon>Terriglobia</taxon>
        <taxon>Terriglobales</taxon>
        <taxon>Acidobacteriaceae</taxon>
        <taxon>Candidatus Sulfuritelmatomonas</taxon>
    </lineage>
</organism>